<dbReference type="STRING" id="246404.A0A507CN36"/>
<dbReference type="Gene3D" id="3.40.630.30">
    <property type="match status" value="1"/>
</dbReference>
<evidence type="ECO:0000313" key="4">
    <source>
        <dbReference type="EMBL" id="TPX40541.1"/>
    </source>
</evidence>
<accession>A0A507CN36</accession>
<feature type="domain" description="N-acetyltransferase" evidence="3">
    <location>
        <begin position="1"/>
        <end position="176"/>
    </location>
</feature>
<evidence type="ECO:0000259" key="3">
    <source>
        <dbReference type="PROSITE" id="PS51186"/>
    </source>
</evidence>
<dbReference type="InterPro" id="IPR050832">
    <property type="entry name" value="Bact_Acetyltransf"/>
</dbReference>
<reference evidence="4 5" key="1">
    <citation type="journal article" date="2019" name="Sci. Rep.">
        <title>Comparative genomics of chytrid fungi reveal insights into the obligate biotrophic and pathogenic lifestyle of Synchytrium endobioticum.</title>
        <authorList>
            <person name="van de Vossenberg B.T.L.H."/>
            <person name="Warris S."/>
            <person name="Nguyen H.D.T."/>
            <person name="van Gent-Pelzer M.P.E."/>
            <person name="Joly D.L."/>
            <person name="van de Geest H.C."/>
            <person name="Bonants P.J.M."/>
            <person name="Smith D.S."/>
            <person name="Levesque C.A."/>
            <person name="van der Lee T.A.J."/>
        </authorList>
    </citation>
    <scope>NUCLEOTIDE SEQUENCE [LARGE SCALE GENOMIC DNA]</scope>
    <source>
        <strain evidence="4 5">CBS 675.73</strain>
    </source>
</reference>
<dbReference type="SUPFAM" id="SSF55729">
    <property type="entry name" value="Acyl-CoA N-acyltransferases (Nat)"/>
    <property type="match status" value="1"/>
</dbReference>
<dbReference type="OrthoDB" id="2106110at2759"/>
<evidence type="ECO:0000256" key="1">
    <source>
        <dbReference type="ARBA" id="ARBA00022679"/>
    </source>
</evidence>
<comment type="caution">
    <text evidence="4">The sequence shown here is derived from an EMBL/GenBank/DDBJ whole genome shotgun (WGS) entry which is preliminary data.</text>
</comment>
<dbReference type="InterPro" id="IPR000182">
    <property type="entry name" value="GNAT_dom"/>
</dbReference>
<dbReference type="AlphaFoldDB" id="A0A507CN36"/>
<dbReference type="EMBL" id="QEAP01001815">
    <property type="protein sequence ID" value="TPX40541.1"/>
    <property type="molecule type" value="Genomic_DNA"/>
</dbReference>
<keyword evidence="5" id="KW-1185">Reference proteome</keyword>
<keyword evidence="2" id="KW-0012">Acyltransferase</keyword>
<dbReference type="PANTHER" id="PTHR43877">
    <property type="entry name" value="AMINOALKYLPHOSPHONATE N-ACETYLTRANSFERASE-RELATED-RELATED"/>
    <property type="match status" value="1"/>
</dbReference>
<dbReference type="Proteomes" id="UP000320333">
    <property type="component" value="Unassembled WGS sequence"/>
</dbReference>
<gene>
    <name evidence="4" type="ORF">CcCBS67573_g10619</name>
</gene>
<dbReference type="InterPro" id="IPR016181">
    <property type="entry name" value="Acyl_CoA_acyltransferase"/>
</dbReference>
<protein>
    <recommendedName>
        <fullName evidence="3">N-acetyltransferase domain-containing protein</fullName>
    </recommendedName>
</protein>
<organism evidence="4 5">
    <name type="scientific">Chytriomyces confervae</name>
    <dbReference type="NCBI Taxonomy" id="246404"/>
    <lineage>
        <taxon>Eukaryota</taxon>
        <taxon>Fungi</taxon>
        <taxon>Fungi incertae sedis</taxon>
        <taxon>Chytridiomycota</taxon>
        <taxon>Chytridiomycota incertae sedis</taxon>
        <taxon>Chytridiomycetes</taxon>
        <taxon>Chytridiales</taxon>
        <taxon>Chytriomycetaceae</taxon>
        <taxon>Chytriomyces</taxon>
    </lineage>
</organism>
<evidence type="ECO:0000313" key="5">
    <source>
        <dbReference type="Proteomes" id="UP000320333"/>
    </source>
</evidence>
<dbReference type="Pfam" id="PF00583">
    <property type="entry name" value="Acetyltransf_1"/>
    <property type="match status" value="1"/>
</dbReference>
<keyword evidence="1" id="KW-0808">Transferase</keyword>
<dbReference type="CDD" id="cd04301">
    <property type="entry name" value="NAT_SF"/>
    <property type="match status" value="1"/>
</dbReference>
<name>A0A507CN36_9FUNG</name>
<proteinExistence type="predicted"/>
<dbReference type="PROSITE" id="PS51186">
    <property type="entry name" value="GNAT"/>
    <property type="match status" value="1"/>
</dbReference>
<dbReference type="GO" id="GO:0016747">
    <property type="term" value="F:acyltransferase activity, transferring groups other than amino-acyl groups"/>
    <property type="evidence" value="ECO:0007669"/>
    <property type="project" value="InterPro"/>
</dbReference>
<sequence length="176" mass="19631">MIVIQATSQHVPAIAKMAAETFVENFGQYFTPEKLEAIVAKSYSHEQIQADLDSGEQVHFLCNDADPEGLNPLGFCQIRCKDPRQASPELSVEYPGPCWEIRRCYVLRGSQGKNAGSLLLEAVLSRVKEAGARTVWLLVLNENVKAQRFYEKFGLANTGHSFFYMAGPHSLLVKQL</sequence>
<evidence type="ECO:0000256" key="2">
    <source>
        <dbReference type="ARBA" id="ARBA00023315"/>
    </source>
</evidence>